<dbReference type="Gene3D" id="2.160.20.80">
    <property type="entry name" value="E3 ubiquitin-protein ligase SopA"/>
    <property type="match status" value="1"/>
</dbReference>
<gene>
    <name evidence="1" type="ORF">E4184_11145</name>
</gene>
<dbReference type="Proteomes" id="UP000501427">
    <property type="component" value="Chromosome"/>
</dbReference>
<accession>A0A6M4YDA8</accession>
<evidence type="ECO:0000313" key="2">
    <source>
        <dbReference type="Proteomes" id="UP000501427"/>
    </source>
</evidence>
<dbReference type="InterPro" id="IPR052949">
    <property type="entry name" value="PA_immunity-related"/>
</dbReference>
<dbReference type="InterPro" id="IPR001646">
    <property type="entry name" value="5peptide_repeat"/>
</dbReference>
<sequence>MNDRIIAIRLNMKDRIDDGIAEYYQEEFNGLKFADTHIYAKVFEDCVFVNCSFNGAHFQRCKFVDCVFKNSDLSNLRVDSSRFLAVLYEECKIIGVDWTKAEWSRFVVPGQLMFKKSILNDSSFFGLKLPGMIMEECKVRAADFRGGDFSKSDFSYSDFTESMFGNTNLNGTDFREATNYRIDVRDNHLKGTKFTRLEAIHLLDGFGFELFD</sequence>
<organism evidence="1 2">
    <name type="scientific">Aeromonas media</name>
    <dbReference type="NCBI Taxonomy" id="651"/>
    <lineage>
        <taxon>Bacteria</taxon>
        <taxon>Pseudomonadati</taxon>
        <taxon>Pseudomonadota</taxon>
        <taxon>Gammaproteobacteria</taxon>
        <taxon>Aeromonadales</taxon>
        <taxon>Aeromonadaceae</taxon>
        <taxon>Aeromonas</taxon>
    </lineage>
</organism>
<name>A0A6M4YDA8_AERME</name>
<dbReference type="PANTHER" id="PTHR42999">
    <property type="entry name" value="ANTIBIOTIC RESISTANCE PROTEIN MCBG"/>
    <property type="match status" value="1"/>
</dbReference>
<dbReference type="EMBL" id="CP038441">
    <property type="protein sequence ID" value="QJT21921.1"/>
    <property type="molecule type" value="Genomic_DNA"/>
</dbReference>
<proteinExistence type="predicted"/>
<dbReference type="PANTHER" id="PTHR42999:SF1">
    <property type="entry name" value="PENTAPEPTIDE REPEAT-CONTAINING PROTEIN"/>
    <property type="match status" value="1"/>
</dbReference>
<reference evidence="1 2" key="1">
    <citation type="submission" date="2019-03" db="EMBL/GenBank/DDBJ databases">
        <title>Novel transposon Tn6433 accelerates the dissemination of tet(E) in Aeromonas from aerobic biofilm under oxytetracycline stress.</title>
        <authorList>
            <person name="Shi Y."/>
            <person name="Tian Z."/>
            <person name="Zhang Y."/>
            <person name="Zhang H."/>
            <person name="Yang M."/>
        </authorList>
    </citation>
    <scope>NUCLEOTIDE SEQUENCE [LARGE SCALE GENOMIC DNA]</scope>
    <source>
        <strain evidence="1 2">T0.1-19</strain>
    </source>
</reference>
<dbReference type="AlphaFoldDB" id="A0A6M4YDA8"/>
<dbReference type="SUPFAM" id="SSF141571">
    <property type="entry name" value="Pentapeptide repeat-like"/>
    <property type="match status" value="1"/>
</dbReference>
<dbReference type="RefSeq" id="WP_163154908.1">
    <property type="nucleotide sequence ID" value="NZ_CAWPJG010000001.1"/>
</dbReference>
<protein>
    <submittedName>
        <fullName evidence="1">Pentapeptide repeat-containing protein</fullName>
    </submittedName>
</protein>
<dbReference type="Pfam" id="PF13599">
    <property type="entry name" value="Pentapeptide_4"/>
    <property type="match status" value="2"/>
</dbReference>
<evidence type="ECO:0000313" key="1">
    <source>
        <dbReference type="EMBL" id="QJT21921.1"/>
    </source>
</evidence>